<evidence type="ECO:0000259" key="3">
    <source>
        <dbReference type="SMART" id="SM00822"/>
    </source>
</evidence>
<dbReference type="Proteomes" id="UP001501074">
    <property type="component" value="Unassembled WGS sequence"/>
</dbReference>
<dbReference type="InterPro" id="IPR002347">
    <property type="entry name" value="SDR_fam"/>
</dbReference>
<name>A0ABP6Z436_9ACTN</name>
<keyword evidence="5" id="KW-1185">Reference proteome</keyword>
<accession>A0ABP6Z436</accession>
<comment type="caution">
    <text evidence="4">The sequence shown here is derived from an EMBL/GenBank/DDBJ whole genome shotgun (WGS) entry which is preliminary data.</text>
</comment>
<dbReference type="Gene3D" id="3.40.50.720">
    <property type="entry name" value="NAD(P)-binding Rossmann-like Domain"/>
    <property type="match status" value="1"/>
</dbReference>
<dbReference type="RefSeq" id="WP_231485829.1">
    <property type="nucleotide sequence ID" value="NZ_BAAAZO010000002.1"/>
</dbReference>
<gene>
    <name evidence="4" type="ORF">GCM10022223_10880</name>
</gene>
<dbReference type="PRINTS" id="PR00081">
    <property type="entry name" value="GDHRDH"/>
</dbReference>
<dbReference type="PANTHER" id="PTHR43313">
    <property type="entry name" value="SHORT-CHAIN DEHYDROGENASE/REDUCTASE FAMILY 9C"/>
    <property type="match status" value="1"/>
</dbReference>
<dbReference type="InterPro" id="IPR036291">
    <property type="entry name" value="NAD(P)-bd_dom_sf"/>
</dbReference>
<organism evidence="4 5">
    <name type="scientific">Kineosporia mesophila</name>
    <dbReference type="NCBI Taxonomy" id="566012"/>
    <lineage>
        <taxon>Bacteria</taxon>
        <taxon>Bacillati</taxon>
        <taxon>Actinomycetota</taxon>
        <taxon>Actinomycetes</taxon>
        <taxon>Kineosporiales</taxon>
        <taxon>Kineosporiaceae</taxon>
        <taxon>Kineosporia</taxon>
    </lineage>
</organism>
<protein>
    <submittedName>
        <fullName evidence="4">SDR family oxidoreductase</fullName>
    </submittedName>
</protein>
<dbReference type="PRINTS" id="PR00080">
    <property type="entry name" value="SDRFAMILY"/>
</dbReference>
<evidence type="ECO:0000313" key="5">
    <source>
        <dbReference type="Proteomes" id="UP001501074"/>
    </source>
</evidence>
<evidence type="ECO:0000256" key="1">
    <source>
        <dbReference type="ARBA" id="ARBA00006484"/>
    </source>
</evidence>
<dbReference type="PANTHER" id="PTHR43313:SF1">
    <property type="entry name" value="3BETA-HYDROXYSTEROID DEHYDROGENASE DHS-16"/>
    <property type="match status" value="1"/>
</dbReference>
<evidence type="ECO:0000256" key="2">
    <source>
        <dbReference type="RuleBase" id="RU000363"/>
    </source>
</evidence>
<feature type="domain" description="Ketoreductase" evidence="3">
    <location>
        <begin position="1"/>
        <end position="167"/>
    </location>
</feature>
<dbReference type="EMBL" id="BAAAZO010000002">
    <property type="protein sequence ID" value="GAA3597551.1"/>
    <property type="molecule type" value="Genomic_DNA"/>
</dbReference>
<dbReference type="PROSITE" id="PS00061">
    <property type="entry name" value="ADH_SHORT"/>
    <property type="match status" value="1"/>
</dbReference>
<dbReference type="InterPro" id="IPR020904">
    <property type="entry name" value="Sc_DH/Rdtase_CS"/>
</dbReference>
<dbReference type="SMART" id="SM00822">
    <property type="entry name" value="PKS_KR"/>
    <property type="match status" value="1"/>
</dbReference>
<evidence type="ECO:0000313" key="4">
    <source>
        <dbReference type="EMBL" id="GAA3597551.1"/>
    </source>
</evidence>
<comment type="similarity">
    <text evidence="1 2">Belongs to the short-chain dehydrogenases/reductases (SDR) family.</text>
</comment>
<reference evidence="5" key="1">
    <citation type="journal article" date="2019" name="Int. J. Syst. Evol. Microbiol.">
        <title>The Global Catalogue of Microorganisms (GCM) 10K type strain sequencing project: providing services to taxonomists for standard genome sequencing and annotation.</title>
        <authorList>
            <consortium name="The Broad Institute Genomics Platform"/>
            <consortium name="The Broad Institute Genome Sequencing Center for Infectious Disease"/>
            <person name="Wu L."/>
            <person name="Ma J."/>
        </authorList>
    </citation>
    <scope>NUCLEOTIDE SEQUENCE [LARGE SCALE GENOMIC DNA]</scope>
    <source>
        <strain evidence="5">JCM 16902</strain>
    </source>
</reference>
<dbReference type="CDD" id="cd05374">
    <property type="entry name" value="17beta-HSD-like_SDR_c"/>
    <property type="match status" value="1"/>
</dbReference>
<proteinExistence type="inferred from homology"/>
<sequence>MTYLVTGTSSGIGRVSALRLAGHGHDVVAGMRRLQDAPTHARIRPLLLDVTDTDQLAAAAKEIGPLQGLVNNAGITYVGPMEHLPLERLRHQLDVNVVGLLATTQAFLPSIRAGKGRIVIMSSVAGRVTVPLHGAYSASKFAVEAIGDALRQELRPWGIPVVVIEPGTFRSHNRAGTEAAATADRTTADELAQQRYGAAMDALLQLNRTVETSAGDPERVAAVVERALTTARPRTRYLVGARAMVVTSRLLPTRVMDTLLYRSMGLPRSASGPELTP</sequence>
<dbReference type="SUPFAM" id="SSF51735">
    <property type="entry name" value="NAD(P)-binding Rossmann-fold domains"/>
    <property type="match status" value="1"/>
</dbReference>
<dbReference type="InterPro" id="IPR057326">
    <property type="entry name" value="KR_dom"/>
</dbReference>
<dbReference type="Pfam" id="PF00106">
    <property type="entry name" value="adh_short"/>
    <property type="match status" value="1"/>
</dbReference>